<comment type="caution">
    <text evidence="23">The sequence shown here is derived from an EMBL/GenBank/DDBJ whole genome shotgun (WGS) entry which is preliminary data.</text>
</comment>
<evidence type="ECO:0000256" key="19">
    <source>
        <dbReference type="PIRSR" id="PIRSR606309-3"/>
    </source>
</evidence>
<dbReference type="AlphaFoldDB" id="A0A8G2BJG1"/>
<comment type="catalytic activity">
    <reaction evidence="16 20">
        <text>DNA(n) + a 2'-deoxyribonucleoside 5'-triphosphate = DNA(n+1) + diphosphate</text>
        <dbReference type="Rhea" id="RHEA:22508"/>
        <dbReference type="Rhea" id="RHEA-COMP:17339"/>
        <dbReference type="Rhea" id="RHEA-COMP:17340"/>
        <dbReference type="ChEBI" id="CHEBI:33019"/>
        <dbReference type="ChEBI" id="CHEBI:61560"/>
        <dbReference type="ChEBI" id="CHEBI:173112"/>
        <dbReference type="EC" id="2.7.7.7"/>
    </reaction>
</comment>
<dbReference type="FunFam" id="3.30.420.10:FF:000012">
    <property type="entry name" value="DNA polymerase III subunit epsilon"/>
    <property type="match status" value="1"/>
</dbReference>
<feature type="binding site" evidence="18">
    <location>
        <position position="151"/>
    </location>
    <ligand>
        <name>substrate</name>
    </ligand>
</feature>
<accession>A0A8G2BJG1</accession>
<dbReference type="GO" id="GO:0005829">
    <property type="term" value="C:cytosol"/>
    <property type="evidence" value="ECO:0007669"/>
    <property type="project" value="TreeGrafter"/>
</dbReference>
<evidence type="ECO:0000256" key="8">
    <source>
        <dbReference type="ARBA" id="ARBA00022723"/>
    </source>
</evidence>
<evidence type="ECO:0000313" key="23">
    <source>
        <dbReference type="EMBL" id="SDF72904.1"/>
    </source>
</evidence>
<keyword evidence="11 19" id="KW-0460">Magnesium</keyword>
<dbReference type="InterPro" id="IPR006309">
    <property type="entry name" value="DnaQ_proteo"/>
</dbReference>
<dbReference type="SMART" id="SM00479">
    <property type="entry name" value="EXOIII"/>
    <property type="match status" value="1"/>
</dbReference>
<evidence type="ECO:0000256" key="1">
    <source>
        <dbReference type="ARBA" id="ARBA00001936"/>
    </source>
</evidence>
<feature type="binding site" evidence="19">
    <location>
        <position position="3"/>
    </location>
    <ligand>
        <name>a divalent metal cation</name>
        <dbReference type="ChEBI" id="CHEBI:60240"/>
        <label>1</label>
        <note>catalytic</note>
    </ligand>
</feature>
<dbReference type="SUPFAM" id="SSF53098">
    <property type="entry name" value="Ribonuclease H-like"/>
    <property type="match status" value="1"/>
</dbReference>
<dbReference type="EMBL" id="FNBW01000006">
    <property type="protein sequence ID" value="SDF72904.1"/>
    <property type="molecule type" value="Genomic_DNA"/>
</dbReference>
<dbReference type="PANTHER" id="PTHR30231">
    <property type="entry name" value="DNA POLYMERASE III SUBUNIT EPSILON"/>
    <property type="match status" value="1"/>
</dbReference>
<dbReference type="EC" id="2.7.7.7" evidence="2 20"/>
<keyword evidence="10 20" id="KW-0269">Exonuclease</keyword>
<dbReference type="Proteomes" id="UP000198615">
    <property type="component" value="Unassembled WGS sequence"/>
</dbReference>
<keyword evidence="7 20" id="KW-0540">Nuclease</keyword>
<keyword evidence="4 20" id="KW-0808">Transferase</keyword>
<dbReference type="InterPro" id="IPR012337">
    <property type="entry name" value="RNaseH-like_sf"/>
</dbReference>
<dbReference type="GO" id="GO:0045004">
    <property type="term" value="P:DNA replication proofreading"/>
    <property type="evidence" value="ECO:0007669"/>
    <property type="project" value="TreeGrafter"/>
</dbReference>
<organism evidence="23 24">
    <name type="scientific">Thalassobaculum litoreum DSM 18839</name>
    <dbReference type="NCBI Taxonomy" id="1123362"/>
    <lineage>
        <taxon>Bacteria</taxon>
        <taxon>Pseudomonadati</taxon>
        <taxon>Pseudomonadota</taxon>
        <taxon>Alphaproteobacteria</taxon>
        <taxon>Rhodospirillales</taxon>
        <taxon>Thalassobaculaceae</taxon>
        <taxon>Thalassobaculum</taxon>
    </lineage>
</organism>
<dbReference type="Pfam" id="PF00929">
    <property type="entry name" value="RNase_T"/>
    <property type="match status" value="1"/>
</dbReference>
<sequence>MLDTETTGLDPETGDRVVEIGCLELINHVPTGRTLHHYFNPERDMPEEAFRVHGLSAEFLSGHPTFGVLVDEVMEFLGDATLVIHNASFDMKFLNKELQLLGRAPIPMDRALDTVALARRKYPGAQVSLDALCRRFEIDNSNRSLHGALIDADLLASVYLELIGGRQPDLMAPPAEDSKGGAAAGGAPKTVEKIERVYREPRPHAPSAEEAAAHAAFLERIKNPIWSGGAAE</sequence>
<reference evidence="23 24" key="1">
    <citation type="submission" date="2016-10" db="EMBL/GenBank/DDBJ databases">
        <authorList>
            <person name="Varghese N."/>
            <person name="Submissions S."/>
        </authorList>
    </citation>
    <scope>NUCLEOTIDE SEQUENCE [LARGE SCALE GENOMIC DNA]</scope>
    <source>
        <strain evidence="23 24">DSM 18839</strain>
    </source>
</reference>
<keyword evidence="5 20" id="KW-0548">Nucleotidyltransferase</keyword>
<protein>
    <recommendedName>
        <fullName evidence="3 20">DNA polymerase III subunit epsilon</fullName>
        <ecNumber evidence="2 20">2.7.7.7</ecNumber>
    </recommendedName>
</protein>
<comment type="cofactor">
    <cofactor evidence="19">
        <name>Mg(2+)</name>
        <dbReference type="ChEBI" id="CHEBI:18420"/>
    </cofactor>
    <cofactor evidence="19">
        <name>Mn(2+)</name>
        <dbReference type="ChEBI" id="CHEBI:29035"/>
    </cofactor>
    <text evidence="19">Binds 2 divalent metal cations. Magnesium or manganese.</text>
</comment>
<keyword evidence="24" id="KW-1185">Reference proteome</keyword>
<feature type="region of interest" description="Disordered" evidence="21">
    <location>
        <begin position="171"/>
        <end position="191"/>
    </location>
</feature>
<feature type="binding site" evidence="18">
    <location>
        <position position="48"/>
    </location>
    <ligand>
        <name>substrate</name>
    </ligand>
</feature>
<gene>
    <name evidence="20" type="primary">dnaQ</name>
    <name evidence="23" type="ORF">SAMN05660686_02099</name>
</gene>
<name>A0A8G2BJG1_9PROT</name>
<comment type="function">
    <text evidence="14 20">DNA polymerase III is a complex, multichain enzyme responsible for most of the replicative synthesis in bacteria. The epsilon subunit contain the editing function and is a proofreading 3'-5' exonuclease.</text>
</comment>
<dbReference type="InterPro" id="IPR006054">
    <property type="entry name" value="DnaQ"/>
</dbReference>
<evidence type="ECO:0000256" key="9">
    <source>
        <dbReference type="ARBA" id="ARBA00022801"/>
    </source>
</evidence>
<dbReference type="GO" id="GO:0003677">
    <property type="term" value="F:DNA binding"/>
    <property type="evidence" value="ECO:0007669"/>
    <property type="project" value="InterPro"/>
</dbReference>
<evidence type="ECO:0000256" key="11">
    <source>
        <dbReference type="ARBA" id="ARBA00022842"/>
    </source>
</evidence>
<evidence type="ECO:0000256" key="6">
    <source>
        <dbReference type="ARBA" id="ARBA00022705"/>
    </source>
</evidence>
<feature type="binding site" evidence="19">
    <location>
        <position position="5"/>
    </location>
    <ligand>
        <name>a divalent metal cation</name>
        <dbReference type="ChEBI" id="CHEBI:60240"/>
        <label>1</label>
        <note>catalytic</note>
    </ligand>
</feature>
<dbReference type="PANTHER" id="PTHR30231:SF41">
    <property type="entry name" value="DNA POLYMERASE III SUBUNIT EPSILON"/>
    <property type="match status" value="1"/>
</dbReference>
<evidence type="ECO:0000256" key="18">
    <source>
        <dbReference type="PIRSR" id="PIRSR606309-2"/>
    </source>
</evidence>
<keyword evidence="9 20" id="KW-0378">Hydrolase</keyword>
<dbReference type="NCBIfam" id="NF004316">
    <property type="entry name" value="PRK05711.1"/>
    <property type="match status" value="1"/>
</dbReference>
<dbReference type="CDD" id="cd06131">
    <property type="entry name" value="DNA_pol_III_epsilon_Ecoli_like"/>
    <property type="match status" value="1"/>
</dbReference>
<evidence type="ECO:0000256" key="17">
    <source>
        <dbReference type="PIRSR" id="PIRSR606309-1"/>
    </source>
</evidence>
<comment type="cofactor">
    <cofactor evidence="1 20">
        <name>Mn(2+)</name>
        <dbReference type="ChEBI" id="CHEBI:29035"/>
    </cofactor>
</comment>
<dbReference type="NCBIfam" id="TIGR01406">
    <property type="entry name" value="dnaQ_proteo"/>
    <property type="match status" value="1"/>
</dbReference>
<evidence type="ECO:0000256" key="4">
    <source>
        <dbReference type="ARBA" id="ARBA00022679"/>
    </source>
</evidence>
<evidence type="ECO:0000256" key="2">
    <source>
        <dbReference type="ARBA" id="ARBA00012417"/>
    </source>
</evidence>
<feature type="binding site" evidence="18">
    <location>
        <position position="5"/>
    </location>
    <ligand>
        <name>substrate</name>
    </ligand>
</feature>
<feature type="domain" description="Exonuclease" evidence="22">
    <location>
        <begin position="2"/>
        <end position="168"/>
    </location>
</feature>
<keyword evidence="13 19" id="KW-0464">Manganese</keyword>
<keyword evidence="12 20" id="KW-0239">DNA-directed DNA polymerase</keyword>
<evidence type="ECO:0000256" key="16">
    <source>
        <dbReference type="ARBA" id="ARBA00049244"/>
    </source>
</evidence>
<dbReference type="NCBIfam" id="TIGR00573">
    <property type="entry name" value="dnaq"/>
    <property type="match status" value="1"/>
</dbReference>
<evidence type="ECO:0000256" key="20">
    <source>
        <dbReference type="RuleBase" id="RU364087"/>
    </source>
</evidence>
<feature type="binding site" evidence="18">
    <location>
        <position position="3"/>
    </location>
    <ligand>
        <name>substrate</name>
    </ligand>
</feature>
<evidence type="ECO:0000256" key="15">
    <source>
        <dbReference type="ARBA" id="ARBA00026073"/>
    </source>
</evidence>
<dbReference type="Gene3D" id="3.30.420.10">
    <property type="entry name" value="Ribonuclease H-like superfamily/Ribonuclease H"/>
    <property type="match status" value="1"/>
</dbReference>
<evidence type="ECO:0000256" key="10">
    <source>
        <dbReference type="ARBA" id="ARBA00022839"/>
    </source>
</evidence>
<evidence type="ECO:0000256" key="7">
    <source>
        <dbReference type="ARBA" id="ARBA00022722"/>
    </source>
</evidence>
<keyword evidence="6 20" id="KW-0235">DNA replication</keyword>
<dbReference type="InterPro" id="IPR036397">
    <property type="entry name" value="RNaseH_sf"/>
</dbReference>
<dbReference type="GO" id="GO:0008408">
    <property type="term" value="F:3'-5' exonuclease activity"/>
    <property type="evidence" value="ECO:0007669"/>
    <property type="project" value="TreeGrafter"/>
</dbReference>
<keyword evidence="8 19" id="KW-0479">Metal-binding</keyword>
<proteinExistence type="predicted"/>
<dbReference type="InterPro" id="IPR013520">
    <property type="entry name" value="Ribonucl_H"/>
</dbReference>
<evidence type="ECO:0000313" key="24">
    <source>
        <dbReference type="Proteomes" id="UP000198615"/>
    </source>
</evidence>
<dbReference type="GO" id="GO:0046872">
    <property type="term" value="F:metal ion binding"/>
    <property type="evidence" value="ECO:0007669"/>
    <property type="project" value="UniProtKB-KW"/>
</dbReference>
<evidence type="ECO:0000256" key="21">
    <source>
        <dbReference type="SAM" id="MobiDB-lite"/>
    </source>
</evidence>
<evidence type="ECO:0000256" key="3">
    <source>
        <dbReference type="ARBA" id="ARBA00020352"/>
    </source>
</evidence>
<evidence type="ECO:0000256" key="5">
    <source>
        <dbReference type="ARBA" id="ARBA00022695"/>
    </source>
</evidence>
<evidence type="ECO:0000256" key="13">
    <source>
        <dbReference type="ARBA" id="ARBA00023211"/>
    </source>
</evidence>
<feature type="binding site" evidence="18">
    <location>
        <position position="53"/>
    </location>
    <ligand>
        <name>substrate</name>
    </ligand>
</feature>
<evidence type="ECO:0000256" key="14">
    <source>
        <dbReference type="ARBA" id="ARBA00025483"/>
    </source>
</evidence>
<feature type="active site" description="Proton acceptor" evidence="17">
    <location>
        <position position="146"/>
    </location>
</feature>
<comment type="subunit">
    <text evidence="15 20">DNA polymerase III contains a core (composed of alpha, epsilon and theta chains) that associates with a tau subunit. This core dimerizes to form the POLIII' complex. PolIII' associates with the gamma complex (composed of gamma, delta, delta', psi and chi chains) and with the beta chain to form the complete DNA polymerase III complex.</text>
</comment>
<feature type="binding site" evidence="19">
    <location>
        <position position="151"/>
    </location>
    <ligand>
        <name>a divalent metal cation</name>
        <dbReference type="ChEBI" id="CHEBI:60240"/>
        <label>1</label>
        <note>catalytic</note>
    </ligand>
</feature>
<evidence type="ECO:0000256" key="12">
    <source>
        <dbReference type="ARBA" id="ARBA00022932"/>
    </source>
</evidence>
<dbReference type="GO" id="GO:0003887">
    <property type="term" value="F:DNA-directed DNA polymerase activity"/>
    <property type="evidence" value="ECO:0007669"/>
    <property type="project" value="UniProtKB-KW"/>
</dbReference>
<evidence type="ECO:0000259" key="22">
    <source>
        <dbReference type="SMART" id="SM00479"/>
    </source>
</evidence>